<feature type="domain" description="HAMP" evidence="13">
    <location>
        <begin position="189"/>
        <end position="242"/>
    </location>
</feature>
<evidence type="ECO:0000259" key="12">
    <source>
        <dbReference type="PROSITE" id="PS50109"/>
    </source>
</evidence>
<dbReference type="CDD" id="cd00075">
    <property type="entry name" value="HATPase"/>
    <property type="match status" value="1"/>
</dbReference>
<keyword evidence="4" id="KW-0597">Phosphoprotein</keyword>
<dbReference type="PANTHER" id="PTHR45436">
    <property type="entry name" value="SENSOR HISTIDINE KINASE YKOH"/>
    <property type="match status" value="1"/>
</dbReference>
<dbReference type="InterPro" id="IPR003594">
    <property type="entry name" value="HATPase_dom"/>
</dbReference>
<dbReference type="RefSeq" id="WP_353940192.1">
    <property type="nucleotide sequence ID" value="NZ_CP159534.1"/>
</dbReference>
<evidence type="ECO:0000256" key="1">
    <source>
        <dbReference type="ARBA" id="ARBA00000085"/>
    </source>
</evidence>
<dbReference type="InterPro" id="IPR036890">
    <property type="entry name" value="HATPase_C_sf"/>
</dbReference>
<evidence type="ECO:0000256" key="7">
    <source>
        <dbReference type="ARBA" id="ARBA00022777"/>
    </source>
</evidence>
<name>A0AAU8IKM6_9ACTN</name>
<dbReference type="CDD" id="cd00082">
    <property type="entry name" value="HisKA"/>
    <property type="match status" value="1"/>
</dbReference>
<keyword evidence="6 11" id="KW-0812">Transmembrane</keyword>
<protein>
    <recommendedName>
        <fullName evidence="3">histidine kinase</fullName>
        <ecNumber evidence="3">2.7.13.3</ecNumber>
    </recommendedName>
</protein>
<evidence type="ECO:0000256" key="9">
    <source>
        <dbReference type="ARBA" id="ARBA00023012"/>
    </source>
</evidence>
<reference evidence="14" key="1">
    <citation type="submission" date="2024-06" db="EMBL/GenBank/DDBJ databases">
        <title>Streptomyces sp. strain HUAS MG91 genome sequences.</title>
        <authorList>
            <person name="Mo P."/>
        </authorList>
    </citation>
    <scope>NUCLEOTIDE SEQUENCE</scope>
    <source>
        <strain evidence="14">HUAS MG91</strain>
    </source>
</reference>
<evidence type="ECO:0000256" key="10">
    <source>
        <dbReference type="ARBA" id="ARBA00023136"/>
    </source>
</evidence>
<dbReference type="Gene3D" id="1.10.287.130">
    <property type="match status" value="1"/>
</dbReference>
<dbReference type="Pfam" id="PF02518">
    <property type="entry name" value="HATPase_c"/>
    <property type="match status" value="1"/>
</dbReference>
<evidence type="ECO:0000256" key="11">
    <source>
        <dbReference type="SAM" id="Phobius"/>
    </source>
</evidence>
<keyword evidence="9" id="KW-0902">Two-component regulatory system</keyword>
<dbReference type="InterPro" id="IPR050428">
    <property type="entry name" value="TCS_sensor_his_kinase"/>
</dbReference>
<dbReference type="InterPro" id="IPR003660">
    <property type="entry name" value="HAMP_dom"/>
</dbReference>
<feature type="domain" description="Histidine kinase" evidence="12">
    <location>
        <begin position="250"/>
        <end position="456"/>
    </location>
</feature>
<dbReference type="Gene3D" id="3.30.565.10">
    <property type="entry name" value="Histidine kinase-like ATPase, C-terminal domain"/>
    <property type="match status" value="1"/>
</dbReference>
<comment type="catalytic activity">
    <reaction evidence="1">
        <text>ATP + protein L-histidine = ADP + protein N-phospho-L-histidine.</text>
        <dbReference type="EC" id="2.7.13.3"/>
    </reaction>
</comment>
<dbReference type="PROSITE" id="PS50885">
    <property type="entry name" value="HAMP"/>
    <property type="match status" value="1"/>
</dbReference>
<evidence type="ECO:0000256" key="6">
    <source>
        <dbReference type="ARBA" id="ARBA00022692"/>
    </source>
</evidence>
<dbReference type="SUPFAM" id="SSF47384">
    <property type="entry name" value="Homodimeric domain of signal transducing histidine kinase"/>
    <property type="match status" value="1"/>
</dbReference>
<dbReference type="PRINTS" id="PR00344">
    <property type="entry name" value="BCTRLSENSOR"/>
</dbReference>
<dbReference type="GO" id="GO:0000155">
    <property type="term" value="F:phosphorelay sensor kinase activity"/>
    <property type="evidence" value="ECO:0007669"/>
    <property type="project" value="InterPro"/>
</dbReference>
<dbReference type="Pfam" id="PF00512">
    <property type="entry name" value="HisKA"/>
    <property type="match status" value="1"/>
</dbReference>
<keyword evidence="8 11" id="KW-1133">Transmembrane helix</keyword>
<gene>
    <name evidence="14" type="ORF">ABII15_00410</name>
</gene>
<proteinExistence type="predicted"/>
<keyword evidence="10 11" id="KW-0472">Membrane</keyword>
<dbReference type="PROSITE" id="PS50109">
    <property type="entry name" value="HIS_KIN"/>
    <property type="match status" value="1"/>
</dbReference>
<dbReference type="SMART" id="SM00387">
    <property type="entry name" value="HATPase_c"/>
    <property type="match status" value="1"/>
</dbReference>
<organism evidence="14">
    <name type="scientific">Streptomyces tabacisoli</name>
    <dbReference type="NCBI Taxonomy" id="3156398"/>
    <lineage>
        <taxon>Bacteria</taxon>
        <taxon>Bacillati</taxon>
        <taxon>Actinomycetota</taxon>
        <taxon>Actinomycetes</taxon>
        <taxon>Kitasatosporales</taxon>
        <taxon>Streptomycetaceae</taxon>
        <taxon>Streptomyces</taxon>
    </lineage>
</organism>
<evidence type="ECO:0000256" key="3">
    <source>
        <dbReference type="ARBA" id="ARBA00012438"/>
    </source>
</evidence>
<evidence type="ECO:0000259" key="13">
    <source>
        <dbReference type="PROSITE" id="PS50885"/>
    </source>
</evidence>
<dbReference type="EMBL" id="CP159534">
    <property type="protein sequence ID" value="XCJ68506.1"/>
    <property type="molecule type" value="Genomic_DNA"/>
</dbReference>
<keyword evidence="7 14" id="KW-0418">Kinase</keyword>
<dbReference type="InterPro" id="IPR004358">
    <property type="entry name" value="Sig_transdc_His_kin-like_C"/>
</dbReference>
<evidence type="ECO:0000256" key="5">
    <source>
        <dbReference type="ARBA" id="ARBA00022679"/>
    </source>
</evidence>
<accession>A0AAU8IKM6</accession>
<dbReference type="EC" id="2.7.13.3" evidence="3"/>
<dbReference type="SMART" id="SM00388">
    <property type="entry name" value="HisKA"/>
    <property type="match status" value="1"/>
</dbReference>
<dbReference type="PANTHER" id="PTHR45436:SF5">
    <property type="entry name" value="SENSOR HISTIDINE KINASE TRCS"/>
    <property type="match status" value="1"/>
</dbReference>
<keyword evidence="5" id="KW-0808">Transferase</keyword>
<evidence type="ECO:0000256" key="2">
    <source>
        <dbReference type="ARBA" id="ARBA00004236"/>
    </source>
</evidence>
<dbReference type="InterPro" id="IPR036097">
    <property type="entry name" value="HisK_dim/P_sf"/>
</dbReference>
<comment type="subcellular location">
    <subcellularLocation>
        <location evidence="2">Cell membrane</location>
    </subcellularLocation>
</comment>
<dbReference type="GO" id="GO:0005886">
    <property type="term" value="C:plasma membrane"/>
    <property type="evidence" value="ECO:0007669"/>
    <property type="project" value="UniProtKB-SubCell"/>
</dbReference>
<evidence type="ECO:0000313" key="14">
    <source>
        <dbReference type="EMBL" id="XCJ68506.1"/>
    </source>
</evidence>
<dbReference type="KEGG" id="stac:ABII15_00410"/>
<dbReference type="InterPro" id="IPR005467">
    <property type="entry name" value="His_kinase_dom"/>
</dbReference>
<evidence type="ECO:0000256" key="4">
    <source>
        <dbReference type="ARBA" id="ARBA00022553"/>
    </source>
</evidence>
<evidence type="ECO:0000256" key="8">
    <source>
        <dbReference type="ARBA" id="ARBA00022989"/>
    </source>
</evidence>
<feature type="transmembrane region" description="Helical" evidence="11">
    <location>
        <begin position="165"/>
        <end position="183"/>
    </location>
</feature>
<sequence length="456" mass="48196">MTRPPRFLVPPTLRGRLALVAVTTATLLTVVLLLVFHVAVFRQLQAQADDRLRGTVAAVSATVDTSGGRVRVRESANDEILDSNVWVYDGSRTVEQPSGVGRGPELARAAERLSLLHHPACATVRPSGNSAGWRLCADAVSSHLPSVRAVAALSLAPYADSADTLLAWTAGFGAVMLACTYVLTRMSVGRALRPVATMTDQAARWSAVSSPIRFASDTAPRELFGLGASLDALLDRIRTMLRHERQLTAELSHELRTPLARIVGELELLRARPRSAAETRSAQAAIADAAASMQAICDTLLADSRAGATGPSTVPGTSQVGTVLDRLAEAGARPGVRTTVRADPELRADVPEALLERLLSPLHANAVRYARANVTLSARPARPGVRIEVTDDGPGVPEAFVPYLFLPGRRACPDDGHDGAGLGLSLVLRLARSAGGTVRHDATCREGACFVVEVPG</sequence>
<dbReference type="SUPFAM" id="SSF55874">
    <property type="entry name" value="ATPase domain of HSP90 chaperone/DNA topoisomerase II/histidine kinase"/>
    <property type="match status" value="1"/>
</dbReference>
<dbReference type="InterPro" id="IPR003661">
    <property type="entry name" value="HisK_dim/P_dom"/>
</dbReference>
<dbReference type="AlphaFoldDB" id="A0AAU8IKM6"/>